<dbReference type="Pfam" id="PF00106">
    <property type="entry name" value="adh_short"/>
    <property type="match status" value="1"/>
</dbReference>
<sequence length="275" mass="29338">MNAEQAHRTAIVSGGSSGVGLAITRRLLDENYHVTVLGRDAARLDKMKSLMTDRSIDADQIHTCVCDATLRQPVDDAVAAHMAMFGRLDVLVNVVGRSDRGTIEGLDADHLKSLFDANVISALTCVQACLPSLKTSRGTIVNIGSLAGHVAPRFLGGYAIAKHALVGMTNQLRLECEPDGVHVGLVSPGPIHDPDRQTDNRYGVDESSGVPMQAARPGGGAKVKTLTAEQVATAVMRCITDREPEVILPGKTRYLMAIAALWPTLGKRILRSKTS</sequence>
<dbReference type="Gene3D" id="3.40.50.720">
    <property type="entry name" value="NAD(P)-binding Rossmann-like Domain"/>
    <property type="match status" value="1"/>
</dbReference>
<evidence type="ECO:0000256" key="3">
    <source>
        <dbReference type="RuleBase" id="RU000363"/>
    </source>
</evidence>
<dbReference type="InterPro" id="IPR002347">
    <property type="entry name" value="SDR_fam"/>
</dbReference>
<gene>
    <name evidence="5" type="ORF">Pla100_41390</name>
</gene>
<dbReference type="InterPro" id="IPR036291">
    <property type="entry name" value="NAD(P)-bd_dom_sf"/>
</dbReference>
<dbReference type="Proteomes" id="UP000316213">
    <property type="component" value="Unassembled WGS sequence"/>
</dbReference>
<protein>
    <submittedName>
        <fullName evidence="5">Putative oxidoreductase</fullName>
        <ecNumber evidence="5">1.-.-.-</ecNumber>
    </submittedName>
</protein>
<name>A0A5C6A354_9BACT</name>
<evidence type="ECO:0000313" key="5">
    <source>
        <dbReference type="EMBL" id="TWT93621.1"/>
    </source>
</evidence>
<dbReference type="GO" id="GO:0016491">
    <property type="term" value="F:oxidoreductase activity"/>
    <property type="evidence" value="ECO:0007669"/>
    <property type="project" value="UniProtKB-KW"/>
</dbReference>
<accession>A0A5C6A354</accession>
<dbReference type="EC" id="1.-.-.-" evidence="5"/>
<dbReference type="PANTHER" id="PTHR44196">
    <property type="entry name" value="DEHYDROGENASE/REDUCTASE SDR FAMILY MEMBER 7B"/>
    <property type="match status" value="1"/>
</dbReference>
<dbReference type="SUPFAM" id="SSF51735">
    <property type="entry name" value="NAD(P)-binding Rossmann-fold domains"/>
    <property type="match status" value="1"/>
</dbReference>
<dbReference type="OrthoDB" id="151996at2"/>
<feature type="compositionally biased region" description="Basic and acidic residues" evidence="4">
    <location>
        <begin position="192"/>
        <end position="204"/>
    </location>
</feature>
<proteinExistence type="inferred from homology"/>
<dbReference type="PRINTS" id="PR00080">
    <property type="entry name" value="SDRFAMILY"/>
</dbReference>
<organism evidence="5 6">
    <name type="scientific">Neorhodopirellula pilleata</name>
    <dbReference type="NCBI Taxonomy" id="2714738"/>
    <lineage>
        <taxon>Bacteria</taxon>
        <taxon>Pseudomonadati</taxon>
        <taxon>Planctomycetota</taxon>
        <taxon>Planctomycetia</taxon>
        <taxon>Pirellulales</taxon>
        <taxon>Pirellulaceae</taxon>
        <taxon>Neorhodopirellula</taxon>
    </lineage>
</organism>
<evidence type="ECO:0000313" key="6">
    <source>
        <dbReference type="Proteomes" id="UP000316213"/>
    </source>
</evidence>
<dbReference type="EMBL" id="SJPM01000009">
    <property type="protein sequence ID" value="TWT93621.1"/>
    <property type="molecule type" value="Genomic_DNA"/>
</dbReference>
<dbReference type="GO" id="GO:0016020">
    <property type="term" value="C:membrane"/>
    <property type="evidence" value="ECO:0007669"/>
    <property type="project" value="TreeGrafter"/>
</dbReference>
<keyword evidence="2 5" id="KW-0560">Oxidoreductase</keyword>
<dbReference type="PRINTS" id="PR00081">
    <property type="entry name" value="GDHRDH"/>
</dbReference>
<reference evidence="5 6" key="1">
    <citation type="submission" date="2019-02" db="EMBL/GenBank/DDBJ databases">
        <title>Deep-cultivation of Planctomycetes and their phenomic and genomic characterization uncovers novel biology.</title>
        <authorList>
            <person name="Wiegand S."/>
            <person name="Jogler M."/>
            <person name="Boedeker C."/>
            <person name="Pinto D."/>
            <person name="Vollmers J."/>
            <person name="Rivas-Marin E."/>
            <person name="Kohn T."/>
            <person name="Peeters S.H."/>
            <person name="Heuer A."/>
            <person name="Rast P."/>
            <person name="Oberbeckmann S."/>
            <person name="Bunk B."/>
            <person name="Jeske O."/>
            <person name="Meyerdierks A."/>
            <person name="Storesund J.E."/>
            <person name="Kallscheuer N."/>
            <person name="Luecker S."/>
            <person name="Lage O.M."/>
            <person name="Pohl T."/>
            <person name="Merkel B.J."/>
            <person name="Hornburger P."/>
            <person name="Mueller R.-W."/>
            <person name="Bruemmer F."/>
            <person name="Labrenz M."/>
            <person name="Spormann A.M."/>
            <person name="Op Den Camp H."/>
            <person name="Overmann J."/>
            <person name="Amann R."/>
            <person name="Jetten M.S.M."/>
            <person name="Mascher T."/>
            <person name="Medema M.H."/>
            <person name="Devos D.P."/>
            <person name="Kaster A.-K."/>
            <person name="Ovreas L."/>
            <person name="Rohde M."/>
            <person name="Galperin M.Y."/>
            <person name="Jogler C."/>
        </authorList>
    </citation>
    <scope>NUCLEOTIDE SEQUENCE [LARGE SCALE GENOMIC DNA]</scope>
    <source>
        <strain evidence="5 6">Pla100</strain>
    </source>
</reference>
<comment type="similarity">
    <text evidence="1 3">Belongs to the short-chain dehydrogenases/reductases (SDR) family.</text>
</comment>
<dbReference type="PANTHER" id="PTHR44196:SF1">
    <property type="entry name" value="DEHYDROGENASE_REDUCTASE SDR FAMILY MEMBER 7B"/>
    <property type="match status" value="1"/>
</dbReference>
<comment type="caution">
    <text evidence="5">The sequence shown here is derived from an EMBL/GenBank/DDBJ whole genome shotgun (WGS) entry which is preliminary data.</text>
</comment>
<feature type="region of interest" description="Disordered" evidence="4">
    <location>
        <begin position="186"/>
        <end position="221"/>
    </location>
</feature>
<evidence type="ECO:0000256" key="4">
    <source>
        <dbReference type="SAM" id="MobiDB-lite"/>
    </source>
</evidence>
<dbReference type="PROSITE" id="PS00061">
    <property type="entry name" value="ADH_SHORT"/>
    <property type="match status" value="1"/>
</dbReference>
<evidence type="ECO:0000256" key="2">
    <source>
        <dbReference type="ARBA" id="ARBA00023002"/>
    </source>
</evidence>
<dbReference type="RefSeq" id="WP_146579435.1">
    <property type="nucleotide sequence ID" value="NZ_SJPM01000009.1"/>
</dbReference>
<dbReference type="AlphaFoldDB" id="A0A5C6A354"/>
<dbReference type="InterPro" id="IPR020904">
    <property type="entry name" value="Sc_DH/Rdtase_CS"/>
</dbReference>
<keyword evidence="6" id="KW-1185">Reference proteome</keyword>
<evidence type="ECO:0000256" key="1">
    <source>
        <dbReference type="ARBA" id="ARBA00006484"/>
    </source>
</evidence>